<evidence type="ECO:0000256" key="3">
    <source>
        <dbReference type="ARBA" id="ARBA00023015"/>
    </source>
</evidence>
<feature type="domain" description="Myb/SANT-like DNA-binding" evidence="6">
    <location>
        <begin position="1"/>
        <end position="59"/>
    </location>
</feature>
<dbReference type="AlphaFoldDB" id="A0A151I9J2"/>
<evidence type="ECO:0000259" key="7">
    <source>
        <dbReference type="Pfam" id="PF21738"/>
    </source>
</evidence>
<dbReference type="Pfam" id="PF21738">
    <property type="entry name" value="DJR-like_dom"/>
    <property type="match status" value="1"/>
</dbReference>
<dbReference type="InterPro" id="IPR028002">
    <property type="entry name" value="Myb_DNA-bind_5"/>
</dbReference>
<keyword evidence="3" id="KW-0805">Transcription regulation</keyword>
<evidence type="ECO:0000256" key="5">
    <source>
        <dbReference type="ARBA" id="ARBA00025466"/>
    </source>
</evidence>
<keyword evidence="4" id="KW-0804">Transcription</keyword>
<name>A0A151I9J2_9HYME</name>
<evidence type="ECO:0000256" key="4">
    <source>
        <dbReference type="ARBA" id="ARBA00023163"/>
    </source>
</evidence>
<evidence type="ECO:0000259" key="6">
    <source>
        <dbReference type="Pfam" id="PF13873"/>
    </source>
</evidence>
<dbReference type="PANTHER" id="PTHR23098">
    <property type="entry name" value="AGAP001331-PA-RELATED"/>
    <property type="match status" value="1"/>
</dbReference>
<dbReference type="EMBL" id="KQ978274">
    <property type="protein sequence ID" value="KYM95736.1"/>
    <property type="molecule type" value="Genomic_DNA"/>
</dbReference>
<dbReference type="GO" id="GO:0005634">
    <property type="term" value="C:nucleus"/>
    <property type="evidence" value="ECO:0007669"/>
    <property type="project" value="TreeGrafter"/>
</dbReference>
<feature type="domain" description="Double jelly roll-like" evidence="7">
    <location>
        <begin position="110"/>
        <end position="164"/>
    </location>
</feature>
<protein>
    <recommendedName>
        <fullName evidence="2">Regulatory protein zeste</fullName>
    </recommendedName>
</protein>
<evidence type="ECO:0000256" key="1">
    <source>
        <dbReference type="ARBA" id="ARBA00011764"/>
    </source>
</evidence>
<proteinExistence type="predicted"/>
<organism evidence="8 9">
    <name type="scientific">Cyphomyrmex costatus</name>
    <dbReference type="NCBI Taxonomy" id="456900"/>
    <lineage>
        <taxon>Eukaryota</taxon>
        <taxon>Metazoa</taxon>
        <taxon>Ecdysozoa</taxon>
        <taxon>Arthropoda</taxon>
        <taxon>Hexapoda</taxon>
        <taxon>Insecta</taxon>
        <taxon>Pterygota</taxon>
        <taxon>Neoptera</taxon>
        <taxon>Endopterygota</taxon>
        <taxon>Hymenoptera</taxon>
        <taxon>Apocrita</taxon>
        <taxon>Aculeata</taxon>
        <taxon>Formicoidea</taxon>
        <taxon>Formicidae</taxon>
        <taxon>Myrmicinae</taxon>
        <taxon>Cyphomyrmex</taxon>
    </lineage>
</organism>
<dbReference type="InterPro" id="IPR049512">
    <property type="entry name" value="DJR-like_dom"/>
</dbReference>
<evidence type="ECO:0000313" key="9">
    <source>
        <dbReference type="Proteomes" id="UP000078542"/>
    </source>
</evidence>
<keyword evidence="9" id="KW-1185">Reference proteome</keyword>
<accession>A0A151I9J2</accession>
<dbReference type="PANTHER" id="PTHR23098:SF16">
    <property type="entry name" value="REGULATORY PROTEIN ZESTE"/>
    <property type="match status" value="1"/>
</dbReference>
<sequence length="202" mass="22952">MQKHPELQSGKFSATFTFKHAQKLWEKATDELHKIPGAVKSWKQWRKTWQDIRSSTKAKNTLIKKHAKQTGGGPASNQVLTEIDQNVLALIGSTVVEGHKAIQESNVQFRSETLFKTDAFRNFFPLVIIDCSQQNESVKSGTVDVRLEFEFKENVPANTTAYCTKFYNGCTATFSAERDHCLIIHDRVIEYSPMSNVVRKIT</sequence>
<evidence type="ECO:0000256" key="2">
    <source>
        <dbReference type="ARBA" id="ARBA00016807"/>
    </source>
</evidence>
<dbReference type="Proteomes" id="UP000078542">
    <property type="component" value="Unassembled WGS sequence"/>
</dbReference>
<comment type="function">
    <text evidence="5">Involved in transvection phenomena (= synapsis-dependent gene expression), where the synaptic pairing of chromosomes carrying genes with which zeste interacts influences the expression of these genes. Zeste binds to DNA and stimulates transcription from a nearby promoter.</text>
</comment>
<dbReference type="Pfam" id="PF13873">
    <property type="entry name" value="Myb_DNA-bind_5"/>
    <property type="match status" value="1"/>
</dbReference>
<reference evidence="8 9" key="1">
    <citation type="submission" date="2016-03" db="EMBL/GenBank/DDBJ databases">
        <title>Cyphomyrmex costatus WGS genome.</title>
        <authorList>
            <person name="Nygaard S."/>
            <person name="Hu H."/>
            <person name="Boomsma J."/>
            <person name="Zhang G."/>
        </authorList>
    </citation>
    <scope>NUCLEOTIDE SEQUENCE [LARGE SCALE GENOMIC DNA]</scope>
    <source>
        <strain evidence="8">MS0001</strain>
        <tissue evidence="8">Whole body</tissue>
    </source>
</reference>
<evidence type="ECO:0000313" key="8">
    <source>
        <dbReference type="EMBL" id="KYM95736.1"/>
    </source>
</evidence>
<gene>
    <name evidence="8" type="ORF">ALC62_13643</name>
</gene>
<dbReference type="STRING" id="456900.A0A151I9J2"/>
<comment type="subunit">
    <text evidence="1">Self-associates forming complexes of several hundred monomers.</text>
</comment>